<dbReference type="AlphaFoldDB" id="A0A5N5XAE5"/>
<name>A0A5N5XAE5_9EURO</name>
<organism evidence="1 2">
    <name type="scientific">Aspergillus leporis</name>
    <dbReference type="NCBI Taxonomy" id="41062"/>
    <lineage>
        <taxon>Eukaryota</taxon>
        <taxon>Fungi</taxon>
        <taxon>Dikarya</taxon>
        <taxon>Ascomycota</taxon>
        <taxon>Pezizomycotina</taxon>
        <taxon>Eurotiomycetes</taxon>
        <taxon>Eurotiomycetidae</taxon>
        <taxon>Eurotiales</taxon>
        <taxon>Aspergillaceae</taxon>
        <taxon>Aspergillus</taxon>
        <taxon>Aspergillus subgen. Circumdati</taxon>
    </lineage>
</organism>
<dbReference type="EMBL" id="ML732182">
    <property type="protein sequence ID" value="KAB8076292.1"/>
    <property type="molecule type" value="Genomic_DNA"/>
</dbReference>
<dbReference type="Proteomes" id="UP000326565">
    <property type="component" value="Unassembled WGS sequence"/>
</dbReference>
<proteinExistence type="predicted"/>
<evidence type="ECO:0000313" key="2">
    <source>
        <dbReference type="Proteomes" id="UP000326565"/>
    </source>
</evidence>
<reference evidence="1 2" key="1">
    <citation type="submission" date="2019-04" db="EMBL/GenBank/DDBJ databases">
        <title>Friends and foes A comparative genomics study of 23 Aspergillus species from section Flavi.</title>
        <authorList>
            <consortium name="DOE Joint Genome Institute"/>
            <person name="Kjaerbolling I."/>
            <person name="Vesth T."/>
            <person name="Frisvad J.C."/>
            <person name="Nybo J.L."/>
            <person name="Theobald S."/>
            <person name="Kildgaard S."/>
            <person name="Isbrandt T."/>
            <person name="Kuo A."/>
            <person name="Sato A."/>
            <person name="Lyhne E.K."/>
            <person name="Kogle M.E."/>
            <person name="Wiebenga A."/>
            <person name="Kun R.S."/>
            <person name="Lubbers R.J."/>
            <person name="Makela M.R."/>
            <person name="Barry K."/>
            <person name="Chovatia M."/>
            <person name="Clum A."/>
            <person name="Daum C."/>
            <person name="Haridas S."/>
            <person name="He G."/>
            <person name="LaButti K."/>
            <person name="Lipzen A."/>
            <person name="Mondo S."/>
            <person name="Riley R."/>
            <person name="Salamov A."/>
            <person name="Simmons B.A."/>
            <person name="Magnuson J.K."/>
            <person name="Henrissat B."/>
            <person name="Mortensen U.H."/>
            <person name="Larsen T.O."/>
            <person name="Devries R.P."/>
            <person name="Grigoriev I.V."/>
            <person name="Machida M."/>
            <person name="Baker S.E."/>
            <person name="Andersen M.R."/>
        </authorList>
    </citation>
    <scope>NUCLEOTIDE SEQUENCE [LARGE SCALE GENOMIC DNA]</scope>
    <source>
        <strain evidence="1 2">CBS 151.66</strain>
    </source>
</reference>
<protein>
    <submittedName>
        <fullName evidence="1">Uncharacterized protein</fullName>
    </submittedName>
</protein>
<keyword evidence="2" id="KW-1185">Reference proteome</keyword>
<sequence length="94" mass="11174">MWFMSFSFFFFLPIYYPLHFSCKLSVLYRLKEESAFPLQYFRCPYRFSYALLQSGSIRDYCIIDMYTGYCDRGWVSCLTLGATLCNIAQREGKS</sequence>
<gene>
    <name evidence="1" type="ORF">BDV29DRAFT_89637</name>
</gene>
<evidence type="ECO:0000313" key="1">
    <source>
        <dbReference type="EMBL" id="KAB8076292.1"/>
    </source>
</evidence>
<accession>A0A5N5XAE5</accession>